<dbReference type="Proteomes" id="UP000018542">
    <property type="component" value="Chromosome"/>
</dbReference>
<dbReference type="Pfam" id="PF03781">
    <property type="entry name" value="FGE-sulfatase"/>
    <property type="match status" value="1"/>
</dbReference>
<sequence length="446" mass="49579">MARAAHERAFSPPQQPQSPDISDALSARLFATRGLSLELAAPLSAEDMAAQAMEDASPTKWHLAHVTWFFETFVLKPHLPGYRLFDEAFNFCFNSYYEAMGARQPRPARGLLTRPSAARVMDYRAHVDEALERLAERGFETGSDLARLIEIGINHEQQHQELLLSDILALFAVNPLRPAYREGRARTSLSAVGEPSETCGSAAAGWISYDGGLVKIGHAGNGYAWDNESPRHDALVRPFRLADRLVTNGEWLDFMGDGGYRTASVWLADGWAKVNAAGWRAPRYWEEHGNGWHMMTLDGLLPLETAAPVCHVSYYEADAFARWAGFRLPTEFEWELAGATLPVEGNTLGTRALRPVPAGARGEASPRQMFGDVWEWTQSAYLPYPGYRPPEGAIGEYNGKFMVSQQVLRGASCATPDGHSRATYRNFFYPHQRWQFAGVRLAAEVS</sequence>
<evidence type="ECO:0000256" key="4">
    <source>
        <dbReference type="SAM" id="MobiDB-lite"/>
    </source>
</evidence>
<dbReference type="OrthoDB" id="9768004at2"/>
<dbReference type="HOGENOM" id="CLU_012431_9_0_5"/>
<dbReference type="SUPFAM" id="SSF56436">
    <property type="entry name" value="C-type lectin-like"/>
    <property type="match status" value="1"/>
</dbReference>
<dbReference type="EMBL" id="CP006912">
    <property type="protein sequence ID" value="AHB48321.1"/>
    <property type="molecule type" value="Genomic_DNA"/>
</dbReference>
<evidence type="ECO:0000259" key="5">
    <source>
        <dbReference type="Pfam" id="PF03781"/>
    </source>
</evidence>
<feature type="domain" description="DinB-like" evidence="6">
    <location>
        <begin position="31"/>
        <end position="162"/>
    </location>
</feature>
<keyword evidence="8" id="KW-1185">Reference proteome</keyword>
<dbReference type="AlphaFoldDB" id="V5SBS2"/>
<dbReference type="InterPro" id="IPR017806">
    <property type="entry name" value="EgtB"/>
</dbReference>
<evidence type="ECO:0000313" key="8">
    <source>
        <dbReference type="Proteomes" id="UP000018542"/>
    </source>
</evidence>
<dbReference type="Gene3D" id="3.90.1580.10">
    <property type="entry name" value="paralog of FGE (formylglycine-generating enzyme)"/>
    <property type="match status" value="1"/>
</dbReference>
<evidence type="ECO:0000313" key="7">
    <source>
        <dbReference type="EMBL" id="AHB48321.1"/>
    </source>
</evidence>
<feature type="region of interest" description="Disordered" evidence="4">
    <location>
        <begin position="1"/>
        <end position="21"/>
    </location>
</feature>
<gene>
    <name evidence="7" type="ORF">W911_07820</name>
</gene>
<evidence type="ECO:0000256" key="1">
    <source>
        <dbReference type="ARBA" id="ARBA00023002"/>
    </source>
</evidence>
<dbReference type="STRING" id="1029756.W911_07820"/>
<evidence type="ECO:0000259" key="6">
    <source>
        <dbReference type="Pfam" id="PF12867"/>
    </source>
</evidence>
<dbReference type="GO" id="GO:0052699">
    <property type="term" value="P:ergothioneine biosynthetic process"/>
    <property type="evidence" value="ECO:0007669"/>
    <property type="project" value="InterPro"/>
</dbReference>
<feature type="domain" description="Sulfatase-modifying factor enzyme-like" evidence="5">
    <location>
        <begin position="204"/>
        <end position="442"/>
    </location>
</feature>
<evidence type="ECO:0000256" key="3">
    <source>
        <dbReference type="ARBA" id="ARBA00037882"/>
    </source>
</evidence>
<evidence type="ECO:0008006" key="9">
    <source>
        <dbReference type="Google" id="ProtNLM"/>
    </source>
</evidence>
<organism evidence="7 8">
    <name type="scientific">Hyphomicrobium nitrativorans NL23</name>
    <dbReference type="NCBI Taxonomy" id="1029756"/>
    <lineage>
        <taxon>Bacteria</taxon>
        <taxon>Pseudomonadati</taxon>
        <taxon>Pseudomonadota</taxon>
        <taxon>Alphaproteobacteria</taxon>
        <taxon>Hyphomicrobiales</taxon>
        <taxon>Hyphomicrobiaceae</taxon>
        <taxon>Hyphomicrobium</taxon>
    </lineage>
</organism>
<dbReference type="RefSeq" id="WP_023786947.1">
    <property type="nucleotide sequence ID" value="NC_022997.1"/>
</dbReference>
<dbReference type="InterPro" id="IPR024775">
    <property type="entry name" value="DinB-like"/>
</dbReference>
<protein>
    <recommendedName>
        <fullName evidence="9">Ergothioneine biosynthesis protein EgtB</fullName>
    </recommendedName>
</protein>
<keyword evidence="1" id="KW-0560">Oxidoreductase</keyword>
<dbReference type="InterPro" id="IPR042095">
    <property type="entry name" value="SUMF_sf"/>
</dbReference>
<evidence type="ECO:0000256" key="2">
    <source>
        <dbReference type="ARBA" id="ARBA00023004"/>
    </source>
</evidence>
<dbReference type="PANTHER" id="PTHR23150:SF36">
    <property type="entry name" value="HERCYNINE OXYGENASE"/>
    <property type="match status" value="1"/>
</dbReference>
<dbReference type="NCBIfam" id="TIGR03440">
    <property type="entry name" value="egtB_TIGR03440"/>
    <property type="match status" value="1"/>
</dbReference>
<name>V5SBS2_9HYPH</name>
<dbReference type="PANTHER" id="PTHR23150">
    <property type="entry name" value="SULFATASE MODIFYING FACTOR 1, 2"/>
    <property type="match status" value="1"/>
</dbReference>
<dbReference type="InterPro" id="IPR051043">
    <property type="entry name" value="Sulfatase_Mod_Factor_Kinase"/>
</dbReference>
<reference evidence="7 8" key="1">
    <citation type="journal article" date="2014" name="Genome Announc.">
        <title>Complete Genome Sequence of Hyphomicrobium nitrativorans Strain NL23, a Denitrifying Bacterium Isolated from Biofilm of a Methanol-Fed Denitrification System Treating Seawater at the Montreal Biodome.</title>
        <authorList>
            <person name="Martineau C."/>
            <person name="Villeneuve C."/>
            <person name="Mauffrey F."/>
            <person name="Villemur R."/>
        </authorList>
    </citation>
    <scope>NUCLEOTIDE SEQUENCE [LARGE SCALE GENOMIC DNA]</scope>
    <source>
        <strain evidence="7">NL23</strain>
    </source>
</reference>
<accession>V5SBS2</accession>
<proteinExistence type="predicted"/>
<dbReference type="InterPro" id="IPR016187">
    <property type="entry name" value="CTDL_fold"/>
</dbReference>
<dbReference type="Pfam" id="PF12867">
    <property type="entry name" value="DinB_2"/>
    <property type="match status" value="1"/>
</dbReference>
<keyword evidence="2" id="KW-0408">Iron</keyword>
<dbReference type="KEGG" id="hni:W911_07820"/>
<comment type="pathway">
    <text evidence="3">Amino-acid biosynthesis; ergothioneine biosynthesis.</text>
</comment>
<dbReference type="InterPro" id="IPR005532">
    <property type="entry name" value="SUMF_dom"/>
</dbReference>
<dbReference type="PATRIC" id="fig|1029756.8.peg.1635"/>